<gene>
    <name evidence="1" type="ORF">TBIB3V08_LOCUS4865</name>
</gene>
<dbReference type="AlphaFoldDB" id="A0A7R9EYE1"/>
<dbReference type="EMBL" id="OD565714">
    <property type="protein sequence ID" value="CAD7442435.1"/>
    <property type="molecule type" value="Genomic_DNA"/>
</dbReference>
<evidence type="ECO:0000313" key="1">
    <source>
        <dbReference type="EMBL" id="CAD7442435.1"/>
    </source>
</evidence>
<organism evidence="1">
    <name type="scientific">Timema bartmani</name>
    <dbReference type="NCBI Taxonomy" id="61472"/>
    <lineage>
        <taxon>Eukaryota</taxon>
        <taxon>Metazoa</taxon>
        <taxon>Ecdysozoa</taxon>
        <taxon>Arthropoda</taxon>
        <taxon>Hexapoda</taxon>
        <taxon>Insecta</taxon>
        <taxon>Pterygota</taxon>
        <taxon>Neoptera</taxon>
        <taxon>Polyneoptera</taxon>
        <taxon>Phasmatodea</taxon>
        <taxon>Timematodea</taxon>
        <taxon>Timematoidea</taxon>
        <taxon>Timematidae</taxon>
        <taxon>Timema</taxon>
    </lineage>
</organism>
<sequence length="190" mass="21139">MGRKEGRGNIPLHWYGHIGPSLCRLQTMRRPPAAVSCYCCSDQSSVVLAERQGRLALLMVPFWFHDVSETWYGEWKTVSTLDRDSNLDLPVVSCLAYCESSALDHADTKAGEEKKIFRLMKRKTLPSLFSPPPPWGLSSVSAPWPSWLVPGAHILAVRVGVCRAGLDQRLGRSVAGQLAKSHTTQINFHK</sequence>
<name>A0A7R9EYE1_9NEOP</name>
<protein>
    <submittedName>
        <fullName evidence="1">Uncharacterized protein</fullName>
    </submittedName>
</protein>
<proteinExistence type="predicted"/>
<accession>A0A7R9EYE1</accession>
<reference evidence="1" key="1">
    <citation type="submission" date="2020-11" db="EMBL/GenBank/DDBJ databases">
        <authorList>
            <person name="Tran Van P."/>
        </authorList>
    </citation>
    <scope>NUCLEOTIDE SEQUENCE</scope>
</reference>